<sequence length="223" mass="25048">MITNIFVIEGESHGSSLCFGRCDAIVRMLLFVNELVHCYNRAECQNNSDATTGKGGWNLFSRHCYLHRSLSSSDAHFVMNGSCSSVVHLYADCEVQIGVQYLRNCDEVTDIIATSSVNENSRSLSSVPVSMTINEWPRSEQRRTARAKWGAAIARFTATVVARSPIDCKLGNWCRRIWTRRPCAQHSVRITRNLSKYLISSFGFQLSFGQVWTPLCPANETVL</sequence>
<evidence type="ECO:0000313" key="1">
    <source>
        <dbReference type="EMBL" id="KRZ70446.1"/>
    </source>
</evidence>
<comment type="caution">
    <text evidence="1">The sequence shown here is derived from an EMBL/GenBank/DDBJ whole genome shotgun (WGS) entry which is preliminary data.</text>
</comment>
<name>A0A0V1MGJ3_9BILA</name>
<evidence type="ECO:0000313" key="2">
    <source>
        <dbReference type="Proteomes" id="UP000054843"/>
    </source>
</evidence>
<gene>
    <name evidence="1" type="ORF">T10_5187</name>
</gene>
<protein>
    <submittedName>
        <fullName evidence="1">Uncharacterized protein</fullName>
    </submittedName>
</protein>
<keyword evidence="2" id="KW-1185">Reference proteome</keyword>
<accession>A0A0V1MGJ3</accession>
<dbReference type="Proteomes" id="UP000054843">
    <property type="component" value="Unassembled WGS sequence"/>
</dbReference>
<organism evidence="1 2">
    <name type="scientific">Trichinella papuae</name>
    <dbReference type="NCBI Taxonomy" id="268474"/>
    <lineage>
        <taxon>Eukaryota</taxon>
        <taxon>Metazoa</taxon>
        <taxon>Ecdysozoa</taxon>
        <taxon>Nematoda</taxon>
        <taxon>Enoplea</taxon>
        <taxon>Dorylaimia</taxon>
        <taxon>Trichinellida</taxon>
        <taxon>Trichinellidae</taxon>
        <taxon>Trichinella</taxon>
    </lineage>
</organism>
<proteinExistence type="predicted"/>
<dbReference type="EMBL" id="JYDO01000114">
    <property type="protein sequence ID" value="KRZ70446.1"/>
    <property type="molecule type" value="Genomic_DNA"/>
</dbReference>
<reference evidence="1 2" key="1">
    <citation type="submission" date="2015-01" db="EMBL/GenBank/DDBJ databases">
        <title>Evolution of Trichinella species and genotypes.</title>
        <authorList>
            <person name="Korhonen P.K."/>
            <person name="Edoardo P."/>
            <person name="Giuseppe L.R."/>
            <person name="Gasser R.B."/>
        </authorList>
    </citation>
    <scope>NUCLEOTIDE SEQUENCE [LARGE SCALE GENOMIC DNA]</scope>
    <source>
        <strain evidence="1">ISS1980</strain>
    </source>
</reference>
<dbReference type="AlphaFoldDB" id="A0A0V1MGJ3"/>